<dbReference type="GO" id="GO:0005737">
    <property type="term" value="C:cytoplasm"/>
    <property type="evidence" value="ECO:0007669"/>
    <property type="project" value="UniProtKB-SubCell"/>
</dbReference>
<evidence type="ECO:0000313" key="8">
    <source>
        <dbReference type="EMBL" id="ODM91127.1"/>
    </source>
</evidence>
<evidence type="ECO:0000256" key="1">
    <source>
        <dbReference type="ARBA" id="ARBA00004496"/>
    </source>
</evidence>
<keyword evidence="9" id="KW-1185">Reference proteome</keyword>
<reference evidence="8 9" key="1">
    <citation type="journal article" date="2016" name="Genome Biol. Evol.">
        <title>Gene Family Evolution Reflects Adaptation to Soil Environmental Stressors in the Genome of the Collembolan Orchesella cincta.</title>
        <authorList>
            <person name="Faddeeva-Vakhrusheva A."/>
            <person name="Derks M.F."/>
            <person name="Anvar S.Y."/>
            <person name="Agamennone V."/>
            <person name="Suring W."/>
            <person name="Smit S."/>
            <person name="van Straalen N.M."/>
            <person name="Roelofs D."/>
        </authorList>
    </citation>
    <scope>NUCLEOTIDE SEQUENCE [LARGE SCALE GENOMIC DNA]</scope>
    <source>
        <tissue evidence="8">Mixed pool</tissue>
    </source>
</reference>
<dbReference type="AlphaFoldDB" id="A0A1D2MDP0"/>
<comment type="caution">
    <text evidence="8">The sequence shown here is derived from an EMBL/GenBank/DDBJ whole genome shotgun (WGS) entry which is preliminary data.</text>
</comment>
<accession>A0A1D2MDP0</accession>
<evidence type="ECO:0000259" key="7">
    <source>
        <dbReference type="PROSITE" id="PS51857"/>
    </source>
</evidence>
<feature type="compositionally biased region" description="Low complexity" evidence="6">
    <location>
        <begin position="56"/>
        <end position="80"/>
    </location>
</feature>
<dbReference type="PANTHER" id="PTHR12913">
    <property type="entry name" value="UNR PROTEIN N-RAS UPSTREAM GENE PROTEIN"/>
    <property type="match status" value="1"/>
</dbReference>
<feature type="compositionally biased region" description="Polar residues" evidence="6">
    <location>
        <begin position="1"/>
        <end position="16"/>
    </location>
</feature>
<keyword evidence="2" id="KW-0963">Cytoplasm</keyword>
<dbReference type="GO" id="GO:0003723">
    <property type="term" value="F:RNA binding"/>
    <property type="evidence" value="ECO:0007669"/>
    <property type="project" value="UniProtKB-KW"/>
</dbReference>
<evidence type="ECO:0000313" key="9">
    <source>
        <dbReference type="Proteomes" id="UP000094527"/>
    </source>
</evidence>
<feature type="region of interest" description="Disordered" evidence="6">
    <location>
        <begin position="1"/>
        <end position="92"/>
    </location>
</feature>
<dbReference type="CDD" id="cd04458">
    <property type="entry name" value="CSP_CDS"/>
    <property type="match status" value="1"/>
</dbReference>
<sequence length="208" mass="23183">MPLGRSNNDNNSSSVFGSDDMSQSNGHGNHYGNGSNSNSNSNYQHQNSRDRDRDNQSSSNTFQSGGSSGSGNNQSSTTNRTNEHGDNSFNQGVRETGIIEKLLHSYGFIQCCERQARLFFHFSQFEGTIEHLKLGDPVEFEMTYDRRTGKPIASAVTKIGPEVSACNFFFASVSERLSDTEKSRLDFELKTAFICMHVAINRRRTKTL</sequence>
<organism evidence="8 9">
    <name type="scientific">Orchesella cincta</name>
    <name type="common">Springtail</name>
    <name type="synonym">Podura cincta</name>
    <dbReference type="NCBI Taxonomy" id="48709"/>
    <lineage>
        <taxon>Eukaryota</taxon>
        <taxon>Metazoa</taxon>
        <taxon>Ecdysozoa</taxon>
        <taxon>Arthropoda</taxon>
        <taxon>Hexapoda</taxon>
        <taxon>Collembola</taxon>
        <taxon>Entomobryomorpha</taxon>
        <taxon>Entomobryoidea</taxon>
        <taxon>Orchesellidae</taxon>
        <taxon>Orchesellinae</taxon>
        <taxon>Orchesella</taxon>
    </lineage>
</organism>
<dbReference type="OrthoDB" id="74319at2759"/>
<dbReference type="InterPro" id="IPR012340">
    <property type="entry name" value="NA-bd_OB-fold"/>
</dbReference>
<name>A0A1D2MDP0_ORCCI</name>
<evidence type="ECO:0000256" key="5">
    <source>
        <dbReference type="ARBA" id="ARBA00044751"/>
    </source>
</evidence>
<dbReference type="InterPro" id="IPR002059">
    <property type="entry name" value="CSP_DNA-bd"/>
</dbReference>
<dbReference type="STRING" id="48709.A0A1D2MDP0"/>
<dbReference type="PROSITE" id="PS51857">
    <property type="entry name" value="CSD_2"/>
    <property type="match status" value="1"/>
</dbReference>
<dbReference type="Pfam" id="PF00313">
    <property type="entry name" value="CSD"/>
    <property type="match status" value="1"/>
</dbReference>
<dbReference type="PANTHER" id="PTHR12913:SF1">
    <property type="entry name" value="COLD SHOCK DOMAIN-CONTAINING PROTEIN E1"/>
    <property type="match status" value="1"/>
</dbReference>
<comment type="similarity">
    <text evidence="5">Belongs to the UNR family.</text>
</comment>
<comment type="subcellular location">
    <subcellularLocation>
        <location evidence="1">Cytoplasm</location>
    </subcellularLocation>
</comment>
<evidence type="ECO:0000256" key="6">
    <source>
        <dbReference type="SAM" id="MobiDB-lite"/>
    </source>
</evidence>
<dbReference type="SMART" id="SM00357">
    <property type="entry name" value="CSP"/>
    <property type="match status" value="1"/>
</dbReference>
<dbReference type="PROSITE" id="PS00352">
    <property type="entry name" value="CSD_1"/>
    <property type="match status" value="1"/>
</dbReference>
<feature type="compositionally biased region" description="Low complexity" evidence="6">
    <location>
        <begin position="22"/>
        <end position="46"/>
    </location>
</feature>
<dbReference type="Proteomes" id="UP000094527">
    <property type="component" value="Unassembled WGS sequence"/>
</dbReference>
<proteinExistence type="inferred from homology"/>
<dbReference type="SUPFAM" id="SSF50249">
    <property type="entry name" value="Nucleic acid-binding proteins"/>
    <property type="match status" value="1"/>
</dbReference>
<dbReference type="InterPro" id="IPR011129">
    <property type="entry name" value="CSD"/>
</dbReference>
<evidence type="ECO:0000256" key="4">
    <source>
        <dbReference type="ARBA" id="ARBA00022884"/>
    </source>
</evidence>
<keyword evidence="4" id="KW-0694">RNA-binding</keyword>
<evidence type="ECO:0000256" key="3">
    <source>
        <dbReference type="ARBA" id="ARBA00022737"/>
    </source>
</evidence>
<feature type="domain" description="CSD" evidence="7">
    <location>
        <begin position="94"/>
        <end position="158"/>
    </location>
</feature>
<gene>
    <name evidence="8" type="ORF">Ocin01_15555</name>
</gene>
<protein>
    <submittedName>
        <fullName evidence="8">Cold shock domain-containing protein E1</fullName>
    </submittedName>
</protein>
<evidence type="ECO:0000256" key="2">
    <source>
        <dbReference type="ARBA" id="ARBA00022490"/>
    </source>
</evidence>
<dbReference type="InterPro" id="IPR019844">
    <property type="entry name" value="CSD_CS"/>
</dbReference>
<dbReference type="EMBL" id="LJIJ01001661">
    <property type="protein sequence ID" value="ODM91127.1"/>
    <property type="molecule type" value="Genomic_DNA"/>
</dbReference>
<keyword evidence="3" id="KW-0677">Repeat</keyword>
<dbReference type="Gene3D" id="2.40.50.140">
    <property type="entry name" value="Nucleic acid-binding proteins"/>
    <property type="match status" value="1"/>
</dbReference>